<dbReference type="Pfam" id="PF02230">
    <property type="entry name" value="Abhydrolase_2"/>
    <property type="match status" value="1"/>
</dbReference>
<feature type="domain" description="Phospholipase/carboxylesterase/thioesterase" evidence="3">
    <location>
        <begin position="48"/>
        <end position="241"/>
    </location>
</feature>
<accession>A0A1M4ZZD0</accession>
<evidence type="ECO:0000256" key="1">
    <source>
        <dbReference type="ARBA" id="ARBA00022729"/>
    </source>
</evidence>
<evidence type="ECO:0000313" key="4">
    <source>
        <dbReference type="EMBL" id="SHF23410.1"/>
    </source>
</evidence>
<dbReference type="InterPro" id="IPR050955">
    <property type="entry name" value="Plant_Biomass_Hydrol_Est"/>
</dbReference>
<dbReference type="GO" id="GO:0016787">
    <property type="term" value="F:hydrolase activity"/>
    <property type="evidence" value="ECO:0007669"/>
    <property type="project" value="InterPro"/>
</dbReference>
<dbReference type="STRING" id="1346286.SAMN05444362_104238"/>
<feature type="chain" id="PRO_5009908675" evidence="2">
    <location>
        <begin position="22"/>
        <end position="256"/>
    </location>
</feature>
<reference evidence="5" key="1">
    <citation type="submission" date="2016-11" db="EMBL/GenBank/DDBJ databases">
        <authorList>
            <person name="Varghese N."/>
            <person name="Submissions S."/>
        </authorList>
    </citation>
    <scope>NUCLEOTIDE SEQUENCE [LARGE SCALE GENOMIC DNA]</scope>
    <source>
        <strain evidence="5">DSM 27370</strain>
    </source>
</reference>
<dbReference type="Gene3D" id="3.40.50.1820">
    <property type="entry name" value="alpha/beta hydrolase"/>
    <property type="match status" value="1"/>
</dbReference>
<dbReference type="InterPro" id="IPR029058">
    <property type="entry name" value="AB_hydrolase_fold"/>
</dbReference>
<organism evidence="4 5">
    <name type="scientific">Dysgonomonas macrotermitis</name>
    <dbReference type="NCBI Taxonomy" id="1346286"/>
    <lineage>
        <taxon>Bacteria</taxon>
        <taxon>Pseudomonadati</taxon>
        <taxon>Bacteroidota</taxon>
        <taxon>Bacteroidia</taxon>
        <taxon>Bacteroidales</taxon>
        <taxon>Dysgonomonadaceae</taxon>
        <taxon>Dysgonomonas</taxon>
    </lineage>
</organism>
<dbReference type="RefSeq" id="WP_062182106.1">
    <property type="nucleotide sequence ID" value="NZ_BBXL01000015.1"/>
</dbReference>
<proteinExistence type="predicted"/>
<evidence type="ECO:0000313" key="5">
    <source>
        <dbReference type="Proteomes" id="UP000184480"/>
    </source>
</evidence>
<keyword evidence="1 2" id="KW-0732">Signal</keyword>
<dbReference type="InterPro" id="IPR003140">
    <property type="entry name" value="PLipase/COase/thioEstase"/>
</dbReference>
<protein>
    <submittedName>
        <fullName evidence="4">Phospholipase/Carboxylesterase</fullName>
    </submittedName>
</protein>
<dbReference type="Proteomes" id="UP000184480">
    <property type="component" value="Unassembled WGS sequence"/>
</dbReference>
<name>A0A1M4ZZD0_9BACT</name>
<dbReference type="PANTHER" id="PTHR43037">
    <property type="entry name" value="UNNAMED PRODUCT-RELATED"/>
    <property type="match status" value="1"/>
</dbReference>
<keyword evidence="5" id="KW-1185">Reference proteome</keyword>
<dbReference type="SUPFAM" id="SSF53474">
    <property type="entry name" value="alpha/beta-Hydrolases"/>
    <property type="match status" value="1"/>
</dbReference>
<sequence>MMKTRFSFLLIFIICCTWCYAQFEAASYMINGYTLPYLVMYPKDYDASKQYPLLVFLHGAGERGDDNQKQLANGKDFLVNNFQSTYPAIVIAPQCPANTYWANVERSTVDNKTTFTFGLTDTPTPAMQTLTYLIRNWVASGKVDTHRVYAGGLSMGGMGTYELLWRMPDTFAAAFAICGGGDTRKVAASTANTALWIFHGDDDSVVPVQFSQDMYTEVKAAGNEVKYTEYPGVNHGSWINVFNSTELTPWLYSHKR</sequence>
<evidence type="ECO:0000256" key="2">
    <source>
        <dbReference type="SAM" id="SignalP"/>
    </source>
</evidence>
<dbReference type="PANTHER" id="PTHR43037:SF1">
    <property type="entry name" value="BLL1128 PROTEIN"/>
    <property type="match status" value="1"/>
</dbReference>
<evidence type="ECO:0000259" key="3">
    <source>
        <dbReference type="Pfam" id="PF02230"/>
    </source>
</evidence>
<dbReference type="AlphaFoldDB" id="A0A1M4ZZD0"/>
<dbReference type="EMBL" id="FQUC01000004">
    <property type="protein sequence ID" value="SHF23410.1"/>
    <property type="molecule type" value="Genomic_DNA"/>
</dbReference>
<feature type="signal peptide" evidence="2">
    <location>
        <begin position="1"/>
        <end position="21"/>
    </location>
</feature>
<gene>
    <name evidence="4" type="ORF">SAMN05444362_104238</name>
</gene>